<sequence length="273" mass="30323">MEKPTIAYDIAFSANNTNTGEGWCCGAPTGISTTQWPRGRSNGEPMAHIWTLLVPEQYRTKGSEYMAISLFHADDHVSDTIEDVAALFESETFKEPATAIPFWKALLDYTQNKHPQEQYFEDLIGGGWALIWLTEAEFRSTSTAVPDPAIGIYPGYETFDGTNAYKQNSPAKYITLVERTNDPNVGKNITEFPDEEEENAYVPLFTTKAGALDLDDRFFGKSHFGGTSSPSQGEPDFSPFYFEFDEVFGNANLGGDGVAQIDLLHDKFDWSCG</sequence>
<dbReference type="AlphaFoldDB" id="A0A2S1LKU0"/>
<reference evidence="1 2" key="1">
    <citation type="submission" date="2017-04" db="EMBL/GenBank/DDBJ databases">
        <title>Complete genome sequence of Flavobacterium kingsejong AJ004.</title>
        <authorList>
            <person name="Lee P.C."/>
        </authorList>
    </citation>
    <scope>NUCLEOTIDE SEQUENCE [LARGE SCALE GENOMIC DNA]</scope>
    <source>
        <strain evidence="1 2">AJ004</strain>
    </source>
</reference>
<evidence type="ECO:0000313" key="2">
    <source>
        <dbReference type="Proteomes" id="UP000244677"/>
    </source>
</evidence>
<proteinExistence type="predicted"/>
<protein>
    <recommendedName>
        <fullName evidence="3">DUF1963 domain-containing protein</fullName>
    </recommendedName>
</protein>
<dbReference type="RefSeq" id="WP_108736034.1">
    <property type="nucleotide sequence ID" value="NZ_CP020919.1"/>
</dbReference>
<gene>
    <name evidence="1" type="ORF">FK004_03660</name>
</gene>
<organism evidence="1 2">
    <name type="scientific">Flavobacterium kingsejongi</name>
    <dbReference type="NCBI Taxonomy" id="1678728"/>
    <lineage>
        <taxon>Bacteria</taxon>
        <taxon>Pseudomonadati</taxon>
        <taxon>Bacteroidota</taxon>
        <taxon>Flavobacteriia</taxon>
        <taxon>Flavobacteriales</taxon>
        <taxon>Flavobacteriaceae</taxon>
        <taxon>Flavobacterium</taxon>
    </lineage>
</organism>
<dbReference type="EMBL" id="CP020919">
    <property type="protein sequence ID" value="AWG24390.1"/>
    <property type="molecule type" value="Genomic_DNA"/>
</dbReference>
<name>A0A2S1LKU0_9FLAO</name>
<accession>A0A2S1LKU0</accession>
<evidence type="ECO:0008006" key="3">
    <source>
        <dbReference type="Google" id="ProtNLM"/>
    </source>
</evidence>
<dbReference type="Proteomes" id="UP000244677">
    <property type="component" value="Chromosome"/>
</dbReference>
<dbReference type="KEGG" id="fki:FK004_03660"/>
<evidence type="ECO:0000313" key="1">
    <source>
        <dbReference type="EMBL" id="AWG24390.1"/>
    </source>
</evidence>
<keyword evidence="2" id="KW-1185">Reference proteome</keyword>
<dbReference type="OrthoDB" id="7845180at2"/>